<evidence type="ECO:0000256" key="2">
    <source>
        <dbReference type="ARBA" id="ARBA00023015"/>
    </source>
</evidence>
<dbReference type="CDD" id="cd06171">
    <property type="entry name" value="Sigma70_r4"/>
    <property type="match status" value="1"/>
</dbReference>
<dbReference type="InterPro" id="IPR013325">
    <property type="entry name" value="RNA_pol_sigma_r2"/>
</dbReference>
<dbReference type="SUPFAM" id="SSF88659">
    <property type="entry name" value="Sigma3 and sigma4 domains of RNA polymerase sigma factors"/>
    <property type="match status" value="1"/>
</dbReference>
<dbReference type="GO" id="GO:0003677">
    <property type="term" value="F:DNA binding"/>
    <property type="evidence" value="ECO:0007669"/>
    <property type="project" value="InterPro"/>
</dbReference>
<dbReference type="EMBL" id="SPUM01000065">
    <property type="protein sequence ID" value="TFW32160.1"/>
    <property type="molecule type" value="Genomic_DNA"/>
</dbReference>
<accession>A0A4Y9T3Q3</accession>
<protein>
    <submittedName>
        <fullName evidence="8">RNA polymerase sigma factor</fullName>
    </submittedName>
</protein>
<dbReference type="NCBIfam" id="NF008888">
    <property type="entry name" value="PRK11922.1"/>
    <property type="match status" value="1"/>
</dbReference>
<dbReference type="OrthoDB" id="9780326at2"/>
<evidence type="ECO:0000313" key="9">
    <source>
        <dbReference type="Proteomes" id="UP000297258"/>
    </source>
</evidence>
<dbReference type="PANTHER" id="PTHR43133">
    <property type="entry name" value="RNA POLYMERASE ECF-TYPE SIGMA FACTO"/>
    <property type="match status" value="1"/>
</dbReference>
<feature type="domain" description="RNA polymerase sigma-70 region 2" evidence="6">
    <location>
        <begin position="32"/>
        <end position="99"/>
    </location>
</feature>
<name>A0A4Y9T3Q3_9BURK</name>
<dbReference type="AlphaFoldDB" id="A0A4Y9T3Q3"/>
<dbReference type="InterPro" id="IPR007627">
    <property type="entry name" value="RNA_pol_sigma70_r2"/>
</dbReference>
<dbReference type="RefSeq" id="WP_135189781.1">
    <property type="nucleotide sequence ID" value="NZ_SPUM01000065.1"/>
</dbReference>
<organism evidence="8 9">
    <name type="scientific">Massilia horti</name>
    <dbReference type="NCBI Taxonomy" id="2562153"/>
    <lineage>
        <taxon>Bacteria</taxon>
        <taxon>Pseudomonadati</taxon>
        <taxon>Pseudomonadota</taxon>
        <taxon>Betaproteobacteria</taxon>
        <taxon>Burkholderiales</taxon>
        <taxon>Oxalobacteraceae</taxon>
        <taxon>Telluria group</taxon>
        <taxon>Massilia</taxon>
    </lineage>
</organism>
<keyword evidence="9" id="KW-1185">Reference proteome</keyword>
<dbReference type="InterPro" id="IPR013324">
    <property type="entry name" value="RNA_pol_sigma_r3/r4-like"/>
</dbReference>
<comment type="caution">
    <text evidence="8">The sequence shown here is derived from an EMBL/GenBank/DDBJ whole genome shotgun (WGS) entry which is preliminary data.</text>
</comment>
<dbReference type="SUPFAM" id="SSF88946">
    <property type="entry name" value="Sigma2 domain of RNA polymerase sigma factors"/>
    <property type="match status" value="1"/>
</dbReference>
<comment type="similarity">
    <text evidence="1">Belongs to the sigma-70 factor family. ECF subfamily.</text>
</comment>
<dbReference type="GO" id="GO:0016987">
    <property type="term" value="F:sigma factor activity"/>
    <property type="evidence" value="ECO:0007669"/>
    <property type="project" value="UniProtKB-KW"/>
</dbReference>
<dbReference type="PANTHER" id="PTHR43133:SF51">
    <property type="entry name" value="RNA POLYMERASE SIGMA FACTOR"/>
    <property type="match status" value="1"/>
</dbReference>
<sequence>MRHAISNYGNDPSDAELAQRIACADQQAFVLLMRRHNQRLFRTARSILHDDAESQDAVQDAWLHAWRAIAQYRGEASLSTWLTRIVVNEAIARERKSSRRAQVTPLYGEDLPLPENTEAGMDTGEPDTPERGAMRQEARALLEQALDVLPEAFRTVFMLRAVEEMNGEEVAACLGIPEATVRSRFFRARAMLRAALAREFDYALEEAFGFAGERCDRIVAAVLARLDQSRPGQA</sequence>
<evidence type="ECO:0000256" key="5">
    <source>
        <dbReference type="SAM" id="MobiDB-lite"/>
    </source>
</evidence>
<dbReference type="InterPro" id="IPR013249">
    <property type="entry name" value="RNA_pol_sigma70_r4_t2"/>
</dbReference>
<evidence type="ECO:0000256" key="1">
    <source>
        <dbReference type="ARBA" id="ARBA00010641"/>
    </source>
</evidence>
<dbReference type="Gene3D" id="1.10.1740.10">
    <property type="match status" value="1"/>
</dbReference>
<dbReference type="Pfam" id="PF08281">
    <property type="entry name" value="Sigma70_r4_2"/>
    <property type="match status" value="1"/>
</dbReference>
<dbReference type="InterPro" id="IPR014284">
    <property type="entry name" value="RNA_pol_sigma-70_dom"/>
</dbReference>
<evidence type="ECO:0000313" key="8">
    <source>
        <dbReference type="EMBL" id="TFW32160.1"/>
    </source>
</evidence>
<dbReference type="Gene3D" id="1.10.10.10">
    <property type="entry name" value="Winged helix-like DNA-binding domain superfamily/Winged helix DNA-binding domain"/>
    <property type="match status" value="1"/>
</dbReference>
<dbReference type="InterPro" id="IPR039425">
    <property type="entry name" value="RNA_pol_sigma-70-like"/>
</dbReference>
<keyword evidence="3" id="KW-0731">Sigma factor</keyword>
<evidence type="ECO:0000259" key="6">
    <source>
        <dbReference type="Pfam" id="PF04542"/>
    </source>
</evidence>
<feature type="region of interest" description="Disordered" evidence="5">
    <location>
        <begin position="107"/>
        <end position="130"/>
    </location>
</feature>
<dbReference type="InterPro" id="IPR036388">
    <property type="entry name" value="WH-like_DNA-bd_sf"/>
</dbReference>
<keyword evidence="4" id="KW-0804">Transcription</keyword>
<keyword evidence="2" id="KW-0805">Transcription regulation</keyword>
<dbReference type="GO" id="GO:0006352">
    <property type="term" value="P:DNA-templated transcription initiation"/>
    <property type="evidence" value="ECO:0007669"/>
    <property type="project" value="InterPro"/>
</dbReference>
<feature type="domain" description="RNA polymerase sigma factor 70 region 4 type 2" evidence="7">
    <location>
        <begin position="141"/>
        <end position="192"/>
    </location>
</feature>
<dbReference type="Pfam" id="PF04542">
    <property type="entry name" value="Sigma70_r2"/>
    <property type="match status" value="1"/>
</dbReference>
<gene>
    <name evidence="8" type="ORF">E4O92_10800</name>
</gene>
<evidence type="ECO:0000256" key="3">
    <source>
        <dbReference type="ARBA" id="ARBA00023082"/>
    </source>
</evidence>
<dbReference type="NCBIfam" id="TIGR02937">
    <property type="entry name" value="sigma70-ECF"/>
    <property type="match status" value="1"/>
</dbReference>
<dbReference type="Proteomes" id="UP000297258">
    <property type="component" value="Unassembled WGS sequence"/>
</dbReference>
<evidence type="ECO:0000259" key="7">
    <source>
        <dbReference type="Pfam" id="PF08281"/>
    </source>
</evidence>
<evidence type="ECO:0000256" key="4">
    <source>
        <dbReference type="ARBA" id="ARBA00023163"/>
    </source>
</evidence>
<reference evidence="8 9" key="1">
    <citation type="submission" date="2019-03" db="EMBL/GenBank/DDBJ databases">
        <title>Draft genome of Massilia hortus sp. nov., a novel bacterial species of the Oxalobacteraceae family.</title>
        <authorList>
            <person name="Peta V."/>
            <person name="Raths R."/>
            <person name="Bucking H."/>
        </authorList>
    </citation>
    <scope>NUCLEOTIDE SEQUENCE [LARGE SCALE GENOMIC DNA]</scope>
    <source>
        <strain evidence="8 9">ONC3</strain>
    </source>
</reference>
<proteinExistence type="inferred from homology"/>